<proteinExistence type="predicted"/>
<dbReference type="Ensembl" id="ENSCMUT00000028327.2">
    <property type="protein sequence ID" value="ENSCMUP00000026341.1"/>
    <property type="gene ID" value="ENSCMUG00000016006.2"/>
</dbReference>
<protein>
    <submittedName>
        <fullName evidence="1">Uncharacterized protein</fullName>
    </submittedName>
</protein>
<reference evidence="2" key="1">
    <citation type="submission" date="2019-10" db="EMBL/GenBank/DDBJ databases">
        <title>Corvus moneduloides (New Caledonian crow) genome, bCorMon1, primary haplotype.</title>
        <authorList>
            <person name="Rutz C."/>
            <person name="Fungtammasan C."/>
            <person name="Mountcastle J."/>
            <person name="Formenti G."/>
            <person name="Chow W."/>
            <person name="Howe K."/>
            <person name="Steele M.P."/>
            <person name="Fernandes J."/>
            <person name="Gilbert M.T.P."/>
            <person name="Fedrigo O."/>
            <person name="Jarvis E.D."/>
            <person name="Gemmell N."/>
        </authorList>
    </citation>
    <scope>NUCLEOTIDE SEQUENCE [LARGE SCALE GENOMIC DNA]</scope>
</reference>
<evidence type="ECO:0000313" key="2">
    <source>
        <dbReference type="Proteomes" id="UP000694553"/>
    </source>
</evidence>
<reference evidence="1" key="3">
    <citation type="submission" date="2025-09" db="UniProtKB">
        <authorList>
            <consortium name="Ensembl"/>
        </authorList>
    </citation>
    <scope>IDENTIFICATION</scope>
</reference>
<sequence>IFRKKNSSASALSFLSHHLPTGFMCFGEDELPSLHGRISQTKLSSYIKKLRKNLRNIHSQLTFLLNQEKFLKNLQM</sequence>
<organism evidence="1 2">
    <name type="scientific">Corvus moneduloides</name>
    <name type="common">New Caledonian crow</name>
    <dbReference type="NCBI Taxonomy" id="1196302"/>
    <lineage>
        <taxon>Eukaryota</taxon>
        <taxon>Metazoa</taxon>
        <taxon>Chordata</taxon>
        <taxon>Craniata</taxon>
        <taxon>Vertebrata</taxon>
        <taxon>Euteleostomi</taxon>
        <taxon>Archelosauria</taxon>
        <taxon>Archosauria</taxon>
        <taxon>Dinosauria</taxon>
        <taxon>Saurischia</taxon>
        <taxon>Theropoda</taxon>
        <taxon>Coelurosauria</taxon>
        <taxon>Aves</taxon>
        <taxon>Neognathae</taxon>
        <taxon>Neoaves</taxon>
        <taxon>Telluraves</taxon>
        <taxon>Australaves</taxon>
        <taxon>Passeriformes</taxon>
        <taxon>Corvoidea</taxon>
        <taxon>Corvidae</taxon>
        <taxon>Corvus</taxon>
    </lineage>
</organism>
<evidence type="ECO:0000313" key="1">
    <source>
        <dbReference type="Ensembl" id="ENSCMUP00000026341.1"/>
    </source>
</evidence>
<accession>A0A8C3EWC3</accession>
<dbReference type="Proteomes" id="UP000694553">
    <property type="component" value="Unassembled WGS sequence"/>
</dbReference>
<keyword evidence="2" id="KW-1185">Reference proteome</keyword>
<dbReference type="AlphaFoldDB" id="A0A8C3EWC3"/>
<reference evidence="1" key="2">
    <citation type="submission" date="2025-08" db="UniProtKB">
        <authorList>
            <consortium name="Ensembl"/>
        </authorList>
    </citation>
    <scope>IDENTIFICATION</scope>
</reference>
<name>A0A8C3EWC3_CORMO</name>